<proteinExistence type="predicted"/>
<feature type="compositionally biased region" description="Basic residues" evidence="1">
    <location>
        <begin position="747"/>
        <end position="757"/>
    </location>
</feature>
<name>A0A9P0CXQ8_9CUCU</name>
<evidence type="ECO:0000313" key="4">
    <source>
        <dbReference type="Proteomes" id="UP001153636"/>
    </source>
</evidence>
<feature type="region of interest" description="Disordered" evidence="1">
    <location>
        <begin position="1443"/>
        <end position="1467"/>
    </location>
</feature>
<feature type="compositionally biased region" description="Basic residues" evidence="1">
    <location>
        <begin position="1346"/>
        <end position="1356"/>
    </location>
</feature>
<feature type="region of interest" description="Disordered" evidence="1">
    <location>
        <begin position="1529"/>
        <end position="1553"/>
    </location>
</feature>
<protein>
    <submittedName>
        <fullName evidence="3">Uncharacterized protein</fullName>
    </submittedName>
</protein>
<feature type="region of interest" description="Disordered" evidence="1">
    <location>
        <begin position="436"/>
        <end position="472"/>
    </location>
</feature>
<feature type="compositionally biased region" description="Polar residues" evidence="1">
    <location>
        <begin position="1364"/>
        <end position="1373"/>
    </location>
</feature>
<feature type="compositionally biased region" description="Low complexity" evidence="1">
    <location>
        <begin position="1046"/>
        <end position="1064"/>
    </location>
</feature>
<feature type="region of interest" description="Disordered" evidence="1">
    <location>
        <begin position="1340"/>
        <end position="1399"/>
    </location>
</feature>
<feature type="compositionally biased region" description="Polar residues" evidence="1">
    <location>
        <begin position="445"/>
        <end position="457"/>
    </location>
</feature>
<feature type="region of interest" description="Disordered" evidence="1">
    <location>
        <begin position="1676"/>
        <end position="1724"/>
    </location>
</feature>
<feature type="region of interest" description="Disordered" evidence="1">
    <location>
        <begin position="981"/>
        <end position="1006"/>
    </location>
</feature>
<feature type="compositionally biased region" description="Low complexity" evidence="1">
    <location>
        <begin position="1688"/>
        <end position="1724"/>
    </location>
</feature>
<feature type="compositionally biased region" description="Basic and acidic residues" evidence="1">
    <location>
        <begin position="1449"/>
        <end position="1465"/>
    </location>
</feature>
<evidence type="ECO:0000256" key="2">
    <source>
        <dbReference type="SAM" id="SignalP"/>
    </source>
</evidence>
<evidence type="ECO:0000313" key="3">
    <source>
        <dbReference type="EMBL" id="CAH1111282.1"/>
    </source>
</evidence>
<feature type="region of interest" description="Disordered" evidence="1">
    <location>
        <begin position="1046"/>
        <end position="1123"/>
    </location>
</feature>
<feature type="region of interest" description="Disordered" evidence="1">
    <location>
        <begin position="641"/>
        <end position="672"/>
    </location>
</feature>
<evidence type="ECO:0000256" key="1">
    <source>
        <dbReference type="SAM" id="MobiDB-lite"/>
    </source>
</evidence>
<keyword evidence="2" id="KW-0732">Signal</keyword>
<feature type="compositionally biased region" description="Polar residues" evidence="1">
    <location>
        <begin position="657"/>
        <end position="672"/>
    </location>
</feature>
<feature type="compositionally biased region" description="Polar residues" evidence="1">
    <location>
        <begin position="1196"/>
        <end position="1211"/>
    </location>
</feature>
<feature type="signal peptide" evidence="2">
    <location>
        <begin position="1"/>
        <end position="20"/>
    </location>
</feature>
<feature type="compositionally biased region" description="Basic and acidic residues" evidence="1">
    <location>
        <begin position="1094"/>
        <end position="1107"/>
    </location>
</feature>
<dbReference type="Proteomes" id="UP001153636">
    <property type="component" value="Chromosome 5"/>
</dbReference>
<feature type="region of interest" description="Disordered" evidence="1">
    <location>
        <begin position="736"/>
        <end position="768"/>
    </location>
</feature>
<feature type="compositionally biased region" description="Basic and acidic residues" evidence="1">
    <location>
        <begin position="1529"/>
        <end position="1545"/>
    </location>
</feature>
<accession>A0A9P0CXQ8</accession>
<dbReference type="OrthoDB" id="6382824at2759"/>
<organism evidence="3 4">
    <name type="scientific">Psylliodes chrysocephalus</name>
    <dbReference type="NCBI Taxonomy" id="3402493"/>
    <lineage>
        <taxon>Eukaryota</taxon>
        <taxon>Metazoa</taxon>
        <taxon>Ecdysozoa</taxon>
        <taxon>Arthropoda</taxon>
        <taxon>Hexapoda</taxon>
        <taxon>Insecta</taxon>
        <taxon>Pterygota</taxon>
        <taxon>Neoptera</taxon>
        <taxon>Endopterygota</taxon>
        <taxon>Coleoptera</taxon>
        <taxon>Polyphaga</taxon>
        <taxon>Cucujiformia</taxon>
        <taxon>Chrysomeloidea</taxon>
        <taxon>Chrysomelidae</taxon>
        <taxon>Galerucinae</taxon>
        <taxon>Alticini</taxon>
        <taxon>Psylliodes</taxon>
    </lineage>
</organism>
<dbReference type="EMBL" id="OV651817">
    <property type="protein sequence ID" value="CAH1111282.1"/>
    <property type="molecule type" value="Genomic_DNA"/>
</dbReference>
<feature type="region of interest" description="Disordered" evidence="1">
    <location>
        <begin position="141"/>
        <end position="162"/>
    </location>
</feature>
<gene>
    <name evidence="3" type="ORF">PSYICH_LOCUS11291</name>
</gene>
<feature type="region of interest" description="Disordered" evidence="1">
    <location>
        <begin position="1196"/>
        <end position="1220"/>
    </location>
</feature>
<sequence>MLIRKVQLLITAHLICSSFSQNERSYDTNDWIPITQNTGDDPDGTQRKPTGRVLNLDAPAQKFFPDEFVYKKSRPSFQTRPKHKDRHNAPKFENAYKFEVPPALPQNVPPTKLQFQFPPQEVQLPNYQQPPPLNVYRPPPPQLTQYVPNPQAIRAPQPNQPSTYQQYQQLPVQAGPPPQTVPSYNTTFYQTINPLNINQELVGSLQFQTAQEEKVQQLNENIPTEKSNNAKDNVQLVYVPLENLKGNQQFQPVPQGTQNIYRQIESPRYETPIDKPHRLAAIEQDFIQQALQATKLQEQIQHGEPIYYQVSTTTSKPIKKRKPHQPPLAVYLEGEKQRADVTDVLSALHDAKSIAVQDTIQPNSPELFIGPSTLDSPEYTKFPLPYLNSIEGNRISKNIDNLPFFVAPLNFKAPPGFSKIPLPAPHVGSVVISNKEDLHGKRSTPRPNLFQTESSKQLGKDDTPTVTPKTETLTQQPYFGETYYNQGAFVPSTQPQLLQFSVNGQNKQYNLPEAGYNQQIIGNEYNLPLKSEPEVTTQIKDVVTDNAKGIPESSFQYSYREEAAKPTPKNSYKSTEDLNYNAPGTSLSYTGPQTYTQEDQIPYQQQYNDYNGAQKQSDDLYRVVQQVRYEPIATTFDATTKPEQQTVNIKPKETRQRQNTNNYLPETQQKSQLPDISPLELAINEFELHQINTQLEEKPRVKNQYNYKDENVNDESEYKFDPELHRFASTPSSILRDTYDTTTRPTTKPRNRIRTRPKTTTLPPPEEDVGYTVLEDFSIKQKPQNNVQYATEQKSQNNVQYAEQRPQNNIQYATEQKSQNTVQYVEQRPQSNIQYPTEQKSQNNVHYAEQKPQNNIQYATEQKSQNTVHYAEQKPQYTIQQDEVQTERIPAQQSYKNPSYSDSITEVEHIPTNVYSLNVNKDVAYTQTPTPEHAYTLNQNLMDRQILQNGVRQNNQNYEQPTYEQQGQFEVTPYEYTVQPNLESTRGHSSDYASKEQYGSNEYGSALDDPSVRTLLVPKLLVPTTSSDGAFTAPSYLPTTEQIRTTVTTSTTTERPIETTTQSRVRSRTRGGNRFNTYSTTKRSVSRRRPTRVTTERPTKYTQDDYGTKSTVTKSRFRTRGRTTPNSITERQATTENEIHEIPTSEPVKIRTHPDGSQSYAEYDHSVDPGQIVNVTPEEDDYSNIYPTSARPVIQYDNTASTPRPNINVQITHPDEEDIPKEKVRVRGRIRDRPRGSGTSTERVSTRRIIDKPRPETEESEEEFYGFFRKPDFGPAAQTPVEIPTVAPRHRVYAYQTPSQHGEDYQLNLDNTHVETSTVRFIGEIVPKYTTSREVITEIETETPKPRIRTRTRAQQRKTQPTQEQATRRSNIIRSRGKTHFKLPETANKNKEDAEADVEGGNYPAQYLQGRRGVTTPTPNFQITVAPDEEDQALNPSLYRPSVVASPQEWHDASEYNHQDQKKTDTNVLETDENASKLTDDQPDHPYALPVKAITEEVPVTTTGVTSDELFKETTRKIEEQFEAINNFDAERHTEAEDEANTEKSKKQKRRKGVWKLVKHRPVDPLETSESQNYFSVLNSYHDIRKVNSDAEKGLNEDRPNLDQEDFNQFENEDLEVQTENIKEITTNLPEEEEQQPIINTTVESSSTSTERNLPVSQEEKEDFLDSIYEMFGMSRQEDKSTHQPIVETETTPPATTTLNNPTFPEELTEPPSRSSTTNTTETPAEIETTTFVTEDVFTTPQLEAKHEIRTSTFHIQPWHMREVGQVRTSTSTEVSHETEICYKGRCIRSHDRKKRL</sequence>
<feature type="chain" id="PRO_5040250025" evidence="2">
    <location>
        <begin position="21"/>
        <end position="1797"/>
    </location>
</feature>
<keyword evidence="4" id="KW-1185">Reference proteome</keyword>
<reference evidence="3" key="1">
    <citation type="submission" date="2022-01" db="EMBL/GenBank/DDBJ databases">
        <authorList>
            <person name="King R."/>
        </authorList>
    </citation>
    <scope>NUCLEOTIDE SEQUENCE</scope>
</reference>